<dbReference type="PANTHER" id="PTHR30614">
    <property type="entry name" value="MEMBRANE COMPONENT OF AMINO ACID ABC TRANSPORTER"/>
    <property type="match status" value="1"/>
</dbReference>
<reference evidence="10" key="2">
    <citation type="submission" date="2020-09" db="EMBL/GenBank/DDBJ databases">
        <authorList>
            <person name="Sun Q."/>
            <person name="Zhou Y."/>
        </authorList>
    </citation>
    <scope>NUCLEOTIDE SEQUENCE</scope>
    <source>
        <strain evidence="10">CGMCC 1.15725</strain>
    </source>
</reference>
<keyword evidence="6 8" id="KW-1133">Transmembrane helix</keyword>
<comment type="similarity">
    <text evidence="2">Belongs to the binding-protein-dependent transport system permease family. HisMQ subfamily.</text>
</comment>
<dbReference type="CDD" id="cd06261">
    <property type="entry name" value="TM_PBP2"/>
    <property type="match status" value="1"/>
</dbReference>
<comment type="caution">
    <text evidence="10">The sequence shown here is derived from an EMBL/GenBank/DDBJ whole genome shotgun (WGS) entry which is preliminary data.</text>
</comment>
<evidence type="ECO:0000256" key="3">
    <source>
        <dbReference type="ARBA" id="ARBA00022448"/>
    </source>
</evidence>
<feature type="transmembrane region" description="Helical" evidence="8">
    <location>
        <begin position="97"/>
        <end position="115"/>
    </location>
</feature>
<protein>
    <submittedName>
        <fullName evidence="10">ABC transporter permease</fullName>
    </submittedName>
</protein>
<dbReference type="AlphaFoldDB" id="A0A8J2YS14"/>
<feature type="transmembrane region" description="Helical" evidence="8">
    <location>
        <begin position="331"/>
        <end position="349"/>
    </location>
</feature>
<evidence type="ECO:0000256" key="5">
    <source>
        <dbReference type="ARBA" id="ARBA00022692"/>
    </source>
</evidence>
<dbReference type="GO" id="GO:0043190">
    <property type="term" value="C:ATP-binding cassette (ABC) transporter complex"/>
    <property type="evidence" value="ECO:0007669"/>
    <property type="project" value="InterPro"/>
</dbReference>
<evidence type="ECO:0000256" key="2">
    <source>
        <dbReference type="ARBA" id="ARBA00010072"/>
    </source>
</evidence>
<gene>
    <name evidence="10" type="ORF">GCM10011611_18880</name>
</gene>
<evidence type="ECO:0000256" key="4">
    <source>
        <dbReference type="ARBA" id="ARBA00022475"/>
    </source>
</evidence>
<dbReference type="NCBIfam" id="TIGR01726">
    <property type="entry name" value="HEQRo_perm_3TM"/>
    <property type="match status" value="1"/>
</dbReference>
<comment type="subcellular location">
    <subcellularLocation>
        <location evidence="1">Cell inner membrane</location>
        <topology evidence="1">Multi-pass membrane protein</topology>
    </subcellularLocation>
    <subcellularLocation>
        <location evidence="8">Cell membrane</location>
        <topology evidence="8">Multi-pass membrane protein</topology>
    </subcellularLocation>
</comment>
<keyword evidence="5 8" id="KW-0812">Transmembrane</keyword>
<evidence type="ECO:0000256" key="7">
    <source>
        <dbReference type="ARBA" id="ARBA00023136"/>
    </source>
</evidence>
<dbReference type="PANTHER" id="PTHR30614:SF41">
    <property type="entry name" value="INNER MEMBRANE AMINO-ACID ABC TRANSPORTER PERMEASE PROTEIN YHDY"/>
    <property type="match status" value="1"/>
</dbReference>
<keyword evidence="3 8" id="KW-0813">Transport</keyword>
<dbReference type="RefSeq" id="WP_189044933.1">
    <property type="nucleotide sequence ID" value="NZ_BMJQ01000004.1"/>
</dbReference>
<keyword evidence="7 8" id="KW-0472">Membrane</keyword>
<dbReference type="EMBL" id="BMJQ01000004">
    <property type="protein sequence ID" value="GGF13407.1"/>
    <property type="molecule type" value="Genomic_DNA"/>
</dbReference>
<proteinExistence type="inferred from homology"/>
<dbReference type="SUPFAM" id="SSF161098">
    <property type="entry name" value="MetI-like"/>
    <property type="match status" value="1"/>
</dbReference>
<dbReference type="Gene3D" id="1.10.3720.10">
    <property type="entry name" value="MetI-like"/>
    <property type="match status" value="1"/>
</dbReference>
<accession>A0A8J2YS14</accession>
<reference evidence="10" key="1">
    <citation type="journal article" date="2014" name="Int. J. Syst. Evol. Microbiol.">
        <title>Complete genome sequence of Corynebacterium casei LMG S-19264T (=DSM 44701T), isolated from a smear-ripened cheese.</title>
        <authorList>
            <consortium name="US DOE Joint Genome Institute (JGI-PGF)"/>
            <person name="Walter F."/>
            <person name="Albersmeier A."/>
            <person name="Kalinowski J."/>
            <person name="Ruckert C."/>
        </authorList>
    </citation>
    <scope>NUCLEOTIDE SEQUENCE</scope>
    <source>
        <strain evidence="10">CGMCC 1.15725</strain>
    </source>
</reference>
<evidence type="ECO:0000313" key="11">
    <source>
        <dbReference type="Proteomes" id="UP000646365"/>
    </source>
</evidence>
<evidence type="ECO:0000313" key="10">
    <source>
        <dbReference type="EMBL" id="GGF13407.1"/>
    </source>
</evidence>
<evidence type="ECO:0000256" key="6">
    <source>
        <dbReference type="ARBA" id="ARBA00022989"/>
    </source>
</evidence>
<feature type="transmembrane region" description="Helical" evidence="8">
    <location>
        <begin position="25"/>
        <end position="46"/>
    </location>
</feature>
<dbReference type="GO" id="GO:0022857">
    <property type="term" value="F:transmembrane transporter activity"/>
    <property type="evidence" value="ECO:0007669"/>
    <property type="project" value="InterPro"/>
</dbReference>
<dbReference type="InterPro" id="IPR000515">
    <property type="entry name" value="MetI-like"/>
</dbReference>
<feature type="transmembrane region" description="Helical" evidence="8">
    <location>
        <begin position="124"/>
        <end position="145"/>
    </location>
</feature>
<name>A0A8J2YS14_9PROT</name>
<feature type="transmembrane region" description="Helical" evidence="8">
    <location>
        <begin position="157"/>
        <end position="180"/>
    </location>
</feature>
<evidence type="ECO:0000256" key="8">
    <source>
        <dbReference type="RuleBase" id="RU363032"/>
    </source>
</evidence>
<evidence type="ECO:0000259" key="9">
    <source>
        <dbReference type="PROSITE" id="PS50928"/>
    </source>
</evidence>
<organism evidence="10 11">
    <name type="scientific">Aliidongia dinghuensis</name>
    <dbReference type="NCBI Taxonomy" id="1867774"/>
    <lineage>
        <taxon>Bacteria</taxon>
        <taxon>Pseudomonadati</taxon>
        <taxon>Pseudomonadota</taxon>
        <taxon>Alphaproteobacteria</taxon>
        <taxon>Rhodospirillales</taxon>
        <taxon>Dongiaceae</taxon>
        <taxon>Aliidongia</taxon>
    </lineage>
</organism>
<evidence type="ECO:0000256" key="1">
    <source>
        <dbReference type="ARBA" id="ARBA00004429"/>
    </source>
</evidence>
<dbReference type="InterPro" id="IPR010065">
    <property type="entry name" value="AA_ABC_transptr_permease_3TM"/>
</dbReference>
<keyword evidence="11" id="KW-1185">Reference proteome</keyword>
<dbReference type="InterPro" id="IPR035906">
    <property type="entry name" value="MetI-like_sf"/>
</dbReference>
<dbReference type="InterPro" id="IPR043429">
    <property type="entry name" value="ArtM/GltK/GlnP/TcyL/YhdX-like"/>
</dbReference>
<dbReference type="GO" id="GO:0006865">
    <property type="term" value="P:amino acid transport"/>
    <property type="evidence" value="ECO:0007669"/>
    <property type="project" value="TreeGrafter"/>
</dbReference>
<dbReference type="Pfam" id="PF00528">
    <property type="entry name" value="BPD_transp_1"/>
    <property type="match status" value="1"/>
</dbReference>
<feature type="transmembrane region" description="Helical" evidence="8">
    <location>
        <begin position="275"/>
        <end position="294"/>
    </location>
</feature>
<feature type="transmembrane region" description="Helical" evidence="8">
    <location>
        <begin position="201"/>
        <end position="219"/>
    </location>
</feature>
<sequence>MATTTAVPASGPTAGRLVPWLKANLFNSVGNSIITIVLAVLLFWILKGLVQWGIIDAVWSAPNMRACQAAGTGACWAFVGEKWRFILFGRYPFELQWRPALVTLMLFAITGASFVPKLWRRETAYAWVAVLAVSTVLMYGGILGLEYVPSDLWSGLPLTLILSLLSMILGFPLAVLLALGRRSNLPVVKLFCTAAIEIMRGVPLITVLFMASLMLPLFLPPGFTVDKQLRALVAITLFLAAYQAEDVRAGLLALPKGQFEAADALGLSYWRKTKSIVLPQAITIVIPPLVGNLIGNFKNTSLVSIISLLDLMQTTQVALIDPNWRGLTSEAYLFLAAIYFVACFAMSRYSQWLERRLNKGKRR</sequence>
<keyword evidence="4" id="KW-1003">Cell membrane</keyword>
<dbReference type="Proteomes" id="UP000646365">
    <property type="component" value="Unassembled WGS sequence"/>
</dbReference>
<dbReference type="PROSITE" id="PS50928">
    <property type="entry name" value="ABC_TM1"/>
    <property type="match status" value="1"/>
</dbReference>
<feature type="domain" description="ABC transmembrane type-1" evidence="9">
    <location>
        <begin position="152"/>
        <end position="345"/>
    </location>
</feature>